<dbReference type="InterPro" id="IPR021705">
    <property type="entry name" value="DUF3288"/>
</dbReference>
<name>A0A1X4G5N2_9CYAN</name>
<dbReference type="AlphaFoldDB" id="A0A1X4G5N2"/>
<proteinExistence type="predicted"/>
<organism evidence="1 2">
    <name type="scientific">Cylindrospermopsis raciborskii CENA303</name>
    <dbReference type="NCBI Taxonomy" id="1170769"/>
    <lineage>
        <taxon>Bacteria</taxon>
        <taxon>Bacillati</taxon>
        <taxon>Cyanobacteriota</taxon>
        <taxon>Cyanophyceae</taxon>
        <taxon>Nostocales</taxon>
        <taxon>Aphanizomenonaceae</taxon>
        <taxon>Cylindrospermopsis</taxon>
    </lineage>
</organism>
<gene>
    <name evidence="1" type="ORF">B7O87_11605</name>
</gene>
<protein>
    <recommendedName>
        <fullName evidence="3">DUF3288 domain-containing protein</fullName>
    </recommendedName>
</protein>
<comment type="caution">
    <text evidence="1">The sequence shown here is derived from an EMBL/GenBank/DDBJ whole genome shotgun (WGS) entry which is preliminary data.</text>
</comment>
<evidence type="ECO:0000313" key="1">
    <source>
        <dbReference type="EMBL" id="OSO89785.1"/>
    </source>
</evidence>
<evidence type="ECO:0008006" key="3">
    <source>
        <dbReference type="Google" id="ProtNLM"/>
    </source>
</evidence>
<dbReference type="EMBL" id="NBYN01000054">
    <property type="protein sequence ID" value="OSO89785.1"/>
    <property type="molecule type" value="Genomic_DNA"/>
</dbReference>
<accession>A0A1X4G5N2</accession>
<evidence type="ECO:0000313" key="2">
    <source>
        <dbReference type="Proteomes" id="UP000192997"/>
    </source>
</evidence>
<dbReference type="Proteomes" id="UP000192997">
    <property type="component" value="Unassembled WGS sequence"/>
</dbReference>
<sequence>MTDTSPSKEQNHPRYHRDRLTINSLLSEEKTDYNLAELARLKIRYQGFPGARDLQNDLDRILQLWGLTTEELFVKTRAIHHLGGIYKSHAKREEEDWN</sequence>
<dbReference type="RefSeq" id="WP_009342202.1">
    <property type="nucleotide sequence ID" value="NZ_NBYN01000054.1"/>
</dbReference>
<reference evidence="2" key="1">
    <citation type="submission" date="2017-04" db="EMBL/GenBank/DDBJ databases">
        <authorList>
            <person name="Abreu V.A."/>
            <person name="Popin R.V."/>
            <person name="Rigonato J."/>
            <person name="Andreote A.P."/>
            <person name="Schaker P.C."/>
            <person name="Hoff-Risseti C."/>
            <person name="Alvarenga D.O."/>
            <person name="Varani A.M."/>
            <person name="Fiore M.F."/>
        </authorList>
    </citation>
    <scope>NUCLEOTIDE SEQUENCE [LARGE SCALE GENOMIC DNA]</scope>
    <source>
        <strain evidence="2">CENA303</strain>
    </source>
</reference>
<dbReference type="Pfam" id="PF11691">
    <property type="entry name" value="DUF3288"/>
    <property type="match status" value="1"/>
</dbReference>